<evidence type="ECO:0008006" key="14">
    <source>
        <dbReference type="Google" id="ProtNLM"/>
    </source>
</evidence>
<name>A0A8H7R192_9FUNG</name>
<keyword evidence="5 10" id="KW-0378">Hydrolase</keyword>
<reference evidence="12" key="1">
    <citation type="submission" date="2020-12" db="EMBL/GenBank/DDBJ databases">
        <title>Metabolic potential, ecology and presence of endohyphal bacteria is reflected in genomic diversity of Mucoromycotina.</title>
        <authorList>
            <person name="Muszewska A."/>
            <person name="Okrasinska A."/>
            <person name="Steczkiewicz K."/>
            <person name="Drgas O."/>
            <person name="Orlowska M."/>
            <person name="Perlinska-Lenart U."/>
            <person name="Aleksandrzak-Piekarczyk T."/>
            <person name="Szatraj K."/>
            <person name="Zielenkiewicz U."/>
            <person name="Pilsyk S."/>
            <person name="Malc E."/>
            <person name="Mieczkowski P."/>
            <person name="Kruszewska J.S."/>
            <person name="Biernat P."/>
            <person name="Pawlowska J."/>
        </authorList>
    </citation>
    <scope>NUCLEOTIDE SEQUENCE</scope>
    <source>
        <strain evidence="12">WA0000017839</strain>
    </source>
</reference>
<dbReference type="PANTHER" id="PTHR31736:SF19">
    <property type="entry name" value="PECTIN LYASE SUPERFAMILY PROTEIN-RELATED"/>
    <property type="match status" value="1"/>
</dbReference>
<evidence type="ECO:0000256" key="11">
    <source>
        <dbReference type="SAM" id="SignalP"/>
    </source>
</evidence>
<keyword evidence="9" id="KW-0961">Cell wall biogenesis/degradation</keyword>
<protein>
    <recommendedName>
        <fullName evidence="14">Polygalacturonase</fullName>
    </recommendedName>
</protein>
<keyword evidence="7" id="KW-0325">Glycoprotein</keyword>
<feature type="signal peptide" evidence="11">
    <location>
        <begin position="1"/>
        <end position="24"/>
    </location>
</feature>
<dbReference type="AlphaFoldDB" id="A0A8H7R192"/>
<keyword evidence="4 11" id="KW-0732">Signal</keyword>
<evidence type="ECO:0000256" key="1">
    <source>
        <dbReference type="ARBA" id="ARBA00004613"/>
    </source>
</evidence>
<dbReference type="InterPro" id="IPR000743">
    <property type="entry name" value="Glyco_hydro_28"/>
</dbReference>
<comment type="subcellular location">
    <subcellularLocation>
        <location evidence="1">Secreted</location>
    </subcellularLocation>
</comment>
<dbReference type="PANTHER" id="PTHR31736">
    <property type="match status" value="1"/>
</dbReference>
<evidence type="ECO:0000256" key="8">
    <source>
        <dbReference type="ARBA" id="ARBA00023295"/>
    </source>
</evidence>
<dbReference type="Proteomes" id="UP000603453">
    <property type="component" value="Unassembled WGS sequence"/>
</dbReference>
<evidence type="ECO:0000256" key="10">
    <source>
        <dbReference type="RuleBase" id="RU361169"/>
    </source>
</evidence>
<evidence type="ECO:0000256" key="2">
    <source>
        <dbReference type="ARBA" id="ARBA00008834"/>
    </source>
</evidence>
<evidence type="ECO:0000313" key="13">
    <source>
        <dbReference type="Proteomes" id="UP000603453"/>
    </source>
</evidence>
<proteinExistence type="inferred from homology"/>
<sequence length="388" mass="41920">MVQLYSTLIPIALSLLASLNVVHTAKTCVVKKSNSDDALTIIQAFNDCKDGGTILFPKGTNFYPKTLISISNLKNINVQFYGNFVLPNYNAQFNGKPAFFELKGENIKFDGNGSGTFVGTGQQWWDAKNNQGPIVFRITANNSVFRNFRILDAPNGHMAMTGCDNTVVEKITMNSVSKSKNFAMNTDAWGCAYSNNLIFRDSVIANGDDCTAINGGTNITVSNIQCTGGHGYSIIGALATDGKFQTFKNINIANSACTNCLAGLTIKASPGRPGLLDGVRFQNIKLNNVAKPITLTTHYYCDDTFQSACYKNDGTAIKFKNVYIGGITGTSSSKDYPIVNLNCADNTPCENITIKNVKVKAMPGTKKNVCINVLGSNKMAQCAWEASK</sequence>
<comment type="caution">
    <text evidence="12">The sequence shown here is derived from an EMBL/GenBank/DDBJ whole genome shotgun (WGS) entry which is preliminary data.</text>
</comment>
<accession>A0A8H7R192</accession>
<dbReference type="Gene3D" id="2.160.20.10">
    <property type="entry name" value="Single-stranded right-handed beta-helix, Pectin lyase-like"/>
    <property type="match status" value="1"/>
</dbReference>
<evidence type="ECO:0000256" key="6">
    <source>
        <dbReference type="ARBA" id="ARBA00023157"/>
    </source>
</evidence>
<evidence type="ECO:0000256" key="4">
    <source>
        <dbReference type="ARBA" id="ARBA00022729"/>
    </source>
</evidence>
<comment type="similarity">
    <text evidence="2 10">Belongs to the glycosyl hydrolase 28 family.</text>
</comment>
<dbReference type="Pfam" id="PF00295">
    <property type="entry name" value="Glyco_hydro_28"/>
    <property type="match status" value="1"/>
</dbReference>
<keyword evidence="8 10" id="KW-0326">Glycosidase</keyword>
<dbReference type="EMBL" id="JAEPRD010000058">
    <property type="protein sequence ID" value="KAG2202622.1"/>
    <property type="molecule type" value="Genomic_DNA"/>
</dbReference>
<dbReference type="OrthoDB" id="187139at2759"/>
<gene>
    <name evidence="12" type="ORF">INT47_002054</name>
</gene>
<dbReference type="SUPFAM" id="SSF51126">
    <property type="entry name" value="Pectin lyase-like"/>
    <property type="match status" value="1"/>
</dbReference>
<evidence type="ECO:0000256" key="9">
    <source>
        <dbReference type="ARBA" id="ARBA00023316"/>
    </source>
</evidence>
<feature type="chain" id="PRO_5034980277" description="Polygalacturonase" evidence="11">
    <location>
        <begin position="25"/>
        <end position="388"/>
    </location>
</feature>
<dbReference type="GO" id="GO:0046576">
    <property type="term" value="F:rhamnogalacturonan alpha-L-rhamnopyranosyl-(1-&gt;4)-alpha-D-galactopyranosyluronide lyase activity"/>
    <property type="evidence" value="ECO:0007669"/>
    <property type="project" value="UniProtKB-ARBA"/>
</dbReference>
<evidence type="ECO:0000256" key="7">
    <source>
        <dbReference type="ARBA" id="ARBA00023180"/>
    </source>
</evidence>
<evidence type="ECO:0000256" key="5">
    <source>
        <dbReference type="ARBA" id="ARBA00022801"/>
    </source>
</evidence>
<keyword evidence="6" id="KW-1015">Disulfide bond</keyword>
<keyword evidence="13" id="KW-1185">Reference proteome</keyword>
<dbReference type="InterPro" id="IPR012334">
    <property type="entry name" value="Pectin_lyas_fold"/>
</dbReference>
<dbReference type="GO" id="GO:0005975">
    <property type="term" value="P:carbohydrate metabolic process"/>
    <property type="evidence" value="ECO:0007669"/>
    <property type="project" value="InterPro"/>
</dbReference>
<evidence type="ECO:0000256" key="3">
    <source>
        <dbReference type="ARBA" id="ARBA00022525"/>
    </source>
</evidence>
<organism evidence="12 13">
    <name type="scientific">Mucor saturninus</name>
    <dbReference type="NCBI Taxonomy" id="64648"/>
    <lineage>
        <taxon>Eukaryota</taxon>
        <taxon>Fungi</taxon>
        <taxon>Fungi incertae sedis</taxon>
        <taxon>Mucoromycota</taxon>
        <taxon>Mucoromycotina</taxon>
        <taxon>Mucoromycetes</taxon>
        <taxon>Mucorales</taxon>
        <taxon>Mucorineae</taxon>
        <taxon>Mucoraceae</taxon>
        <taxon>Mucor</taxon>
    </lineage>
</organism>
<evidence type="ECO:0000313" key="12">
    <source>
        <dbReference type="EMBL" id="KAG2202622.1"/>
    </source>
</evidence>
<dbReference type="GO" id="GO:0071555">
    <property type="term" value="P:cell wall organization"/>
    <property type="evidence" value="ECO:0007669"/>
    <property type="project" value="UniProtKB-KW"/>
</dbReference>
<keyword evidence="3" id="KW-0964">Secreted</keyword>
<dbReference type="GO" id="GO:0004650">
    <property type="term" value="F:polygalacturonase activity"/>
    <property type="evidence" value="ECO:0007669"/>
    <property type="project" value="InterPro"/>
</dbReference>
<dbReference type="InterPro" id="IPR011050">
    <property type="entry name" value="Pectin_lyase_fold/virulence"/>
</dbReference>
<dbReference type="GO" id="GO:0005576">
    <property type="term" value="C:extracellular region"/>
    <property type="evidence" value="ECO:0007669"/>
    <property type="project" value="UniProtKB-SubCell"/>
</dbReference>